<protein>
    <submittedName>
        <fullName evidence="1">Uncharacterized protein</fullName>
    </submittedName>
</protein>
<dbReference type="EMBL" id="RJSF01000046">
    <property type="protein sequence ID" value="RNM12227.1"/>
    <property type="molecule type" value="Genomic_DNA"/>
</dbReference>
<sequence>MLLEERIEIVAATSCCRRACDGQDVGKSTLQYLGLVSGPAIDREHLFDLIILVIKLLANDFLHATTLLANWRNAAGSRALAPCRD</sequence>
<name>A0A3N0GIE0_9ACTN</name>
<accession>A0A3N0GIE0</accession>
<evidence type="ECO:0000313" key="2">
    <source>
        <dbReference type="Proteomes" id="UP000279994"/>
    </source>
</evidence>
<proteinExistence type="predicted"/>
<dbReference type="Proteomes" id="UP000279994">
    <property type="component" value="Unassembled WGS sequence"/>
</dbReference>
<dbReference type="AlphaFoldDB" id="A0A3N0GIE0"/>
<gene>
    <name evidence="1" type="ORF">EFL26_20735</name>
</gene>
<evidence type="ECO:0000313" key="1">
    <source>
        <dbReference type="EMBL" id="RNM12227.1"/>
    </source>
</evidence>
<keyword evidence="2" id="KW-1185">Reference proteome</keyword>
<organism evidence="1 2">
    <name type="scientific">Nocardioides pocheonensis</name>
    <dbReference type="NCBI Taxonomy" id="661485"/>
    <lineage>
        <taxon>Bacteria</taxon>
        <taxon>Bacillati</taxon>
        <taxon>Actinomycetota</taxon>
        <taxon>Actinomycetes</taxon>
        <taxon>Propionibacteriales</taxon>
        <taxon>Nocardioidaceae</taxon>
        <taxon>Nocardioides</taxon>
    </lineage>
</organism>
<comment type="caution">
    <text evidence="1">The sequence shown here is derived from an EMBL/GenBank/DDBJ whole genome shotgun (WGS) entry which is preliminary data.</text>
</comment>
<reference evidence="1 2" key="1">
    <citation type="submission" date="2018-11" db="EMBL/GenBank/DDBJ databases">
        <authorList>
            <person name="Li F."/>
        </authorList>
    </citation>
    <scope>NUCLEOTIDE SEQUENCE [LARGE SCALE GENOMIC DNA]</scope>
    <source>
        <strain evidence="1 2">Gsoil 818</strain>
    </source>
</reference>